<evidence type="ECO:0000313" key="1">
    <source>
        <dbReference type="EMBL" id="MEQ2306031.1"/>
    </source>
</evidence>
<keyword evidence="2" id="KW-1185">Reference proteome</keyword>
<dbReference type="Proteomes" id="UP001469553">
    <property type="component" value="Unassembled WGS sequence"/>
</dbReference>
<gene>
    <name evidence="1" type="ORF">AMECASPLE_003894</name>
</gene>
<comment type="caution">
    <text evidence="1">The sequence shown here is derived from an EMBL/GenBank/DDBJ whole genome shotgun (WGS) entry which is preliminary data.</text>
</comment>
<reference evidence="1 2" key="1">
    <citation type="submission" date="2021-06" db="EMBL/GenBank/DDBJ databases">
        <authorList>
            <person name="Palmer J.M."/>
        </authorList>
    </citation>
    <scope>NUCLEOTIDE SEQUENCE [LARGE SCALE GENOMIC DNA]</scope>
    <source>
        <strain evidence="1 2">AS_MEX2019</strain>
        <tissue evidence="1">Muscle</tissue>
    </source>
</reference>
<accession>A0ABV0ZKK9</accession>
<name>A0ABV0ZKK9_9TELE</name>
<organism evidence="1 2">
    <name type="scientific">Ameca splendens</name>
    <dbReference type="NCBI Taxonomy" id="208324"/>
    <lineage>
        <taxon>Eukaryota</taxon>
        <taxon>Metazoa</taxon>
        <taxon>Chordata</taxon>
        <taxon>Craniata</taxon>
        <taxon>Vertebrata</taxon>
        <taxon>Euteleostomi</taxon>
        <taxon>Actinopterygii</taxon>
        <taxon>Neopterygii</taxon>
        <taxon>Teleostei</taxon>
        <taxon>Neoteleostei</taxon>
        <taxon>Acanthomorphata</taxon>
        <taxon>Ovalentaria</taxon>
        <taxon>Atherinomorphae</taxon>
        <taxon>Cyprinodontiformes</taxon>
        <taxon>Goodeidae</taxon>
        <taxon>Ameca</taxon>
    </lineage>
</organism>
<proteinExistence type="predicted"/>
<dbReference type="EMBL" id="JAHRIP010065993">
    <property type="protein sequence ID" value="MEQ2306031.1"/>
    <property type="molecule type" value="Genomic_DNA"/>
</dbReference>
<sequence length="122" mass="13631">MHLDAGMGKRQRHRPSISLSEHMWTKGLPDLQSRCCSSGKIPSIPDFKLPRLLSSSWLTPSSKPPNNLQSKHVFFQTIHLRISSPTCTTDIHQSPRLRFIFSPLKSSFSSTPWCASSPGSVT</sequence>
<protein>
    <submittedName>
        <fullName evidence="1">Uncharacterized protein</fullName>
    </submittedName>
</protein>
<evidence type="ECO:0000313" key="2">
    <source>
        <dbReference type="Proteomes" id="UP001469553"/>
    </source>
</evidence>